<dbReference type="EMBL" id="BSDY01000002">
    <property type="protein sequence ID" value="GLI54984.1"/>
    <property type="molecule type" value="Genomic_DNA"/>
</dbReference>
<comment type="caution">
    <text evidence="1">The sequence shown here is derived from an EMBL/GenBank/DDBJ whole genome shotgun (WGS) entry which is preliminary data.</text>
</comment>
<reference evidence="1" key="1">
    <citation type="submission" date="2022-12" db="EMBL/GenBank/DDBJ databases">
        <title>Reference genome sequencing for broad-spectrum identification of bacterial and archaeal isolates by mass spectrometry.</title>
        <authorList>
            <person name="Sekiguchi Y."/>
            <person name="Tourlousse D.M."/>
        </authorList>
    </citation>
    <scope>NUCLEOTIDE SEQUENCE</scope>
    <source>
        <strain evidence="1">10succ1</strain>
    </source>
</reference>
<evidence type="ECO:0000313" key="1">
    <source>
        <dbReference type="EMBL" id="GLI54984.1"/>
    </source>
</evidence>
<proteinExistence type="predicted"/>
<accession>A0A9W6GGT5</accession>
<dbReference type="AlphaFoldDB" id="A0A9W6GGT5"/>
<name>A0A9W6GGT5_9FUSO</name>
<protein>
    <submittedName>
        <fullName evidence="1">Uncharacterized protein</fullName>
    </submittedName>
</protein>
<dbReference type="Proteomes" id="UP001144471">
    <property type="component" value="Unassembled WGS sequence"/>
</dbReference>
<evidence type="ECO:0000313" key="2">
    <source>
        <dbReference type="Proteomes" id="UP001144471"/>
    </source>
</evidence>
<keyword evidence="2" id="KW-1185">Reference proteome</keyword>
<sequence length="194" mass="22599">MEVELLEGGANRSSVANYLVKKNLEEDLQEQHSFKVEVMESKNTTLKKVFAKRIVFDNKKGERKEGDPKWEKVYQIKEKKDSKGRVKKVVEKSYVLNLEGRDLIMYVPIKTIKKTYKYFGPKDENKGEVKVEKFYRKIMYGSGEVSSGILEEMIEEIIPESTLRSYNILDLGELKEVVENEDAEEIFLRGTIKF</sequence>
<gene>
    <name evidence="1" type="ORF">PM10SUCC1_04990</name>
</gene>
<organism evidence="1 2">
    <name type="scientific">Propionigenium maris DSM 9537</name>
    <dbReference type="NCBI Taxonomy" id="1123000"/>
    <lineage>
        <taxon>Bacteria</taxon>
        <taxon>Fusobacteriati</taxon>
        <taxon>Fusobacteriota</taxon>
        <taxon>Fusobacteriia</taxon>
        <taxon>Fusobacteriales</taxon>
        <taxon>Fusobacteriaceae</taxon>
        <taxon>Propionigenium</taxon>
    </lineage>
</organism>